<dbReference type="InterPro" id="IPR000788">
    <property type="entry name" value="RNR_lg_C"/>
</dbReference>
<dbReference type="AlphaFoldDB" id="A0A6J7CWA7"/>
<comment type="cofactor">
    <cofactor evidence="1">
        <name>adenosylcob(III)alamin</name>
        <dbReference type="ChEBI" id="CHEBI:18408"/>
    </cofactor>
</comment>
<dbReference type="Pfam" id="PF12637">
    <property type="entry name" value="TSCPD"/>
    <property type="match status" value="1"/>
</dbReference>
<dbReference type="SUPFAM" id="SSF51998">
    <property type="entry name" value="PFL-like glycyl radical enzymes"/>
    <property type="match status" value="1"/>
</dbReference>
<feature type="domain" description="TSCPD" evidence="14">
    <location>
        <begin position="166"/>
        <end position="270"/>
    </location>
</feature>
<evidence type="ECO:0000259" key="13">
    <source>
        <dbReference type="Pfam" id="PF02867"/>
    </source>
</evidence>
<name>A0A6J7CWA7_9ZZZZ</name>
<keyword evidence="7" id="KW-0547">Nucleotide-binding</keyword>
<dbReference type="InterPro" id="IPR024434">
    <property type="entry name" value="TSCPD_dom"/>
</dbReference>
<evidence type="ECO:0000256" key="6">
    <source>
        <dbReference type="ARBA" id="ARBA00022634"/>
    </source>
</evidence>
<dbReference type="PANTHER" id="PTHR43371">
    <property type="entry name" value="VITAMIN B12-DEPENDENT RIBONUCLEOTIDE REDUCTASE"/>
    <property type="match status" value="1"/>
</dbReference>
<dbReference type="EMBL" id="CAFBLQ010000015">
    <property type="protein sequence ID" value="CAB4861078.1"/>
    <property type="molecule type" value="Genomic_DNA"/>
</dbReference>
<evidence type="ECO:0000259" key="14">
    <source>
        <dbReference type="Pfam" id="PF12637"/>
    </source>
</evidence>
<dbReference type="GO" id="GO:0071897">
    <property type="term" value="P:DNA biosynthetic process"/>
    <property type="evidence" value="ECO:0007669"/>
    <property type="project" value="UniProtKB-KW"/>
</dbReference>
<dbReference type="Pfam" id="PF02867">
    <property type="entry name" value="Ribonuc_red_lgC"/>
    <property type="match status" value="1"/>
</dbReference>
<dbReference type="InterPro" id="IPR050862">
    <property type="entry name" value="RdRp_reductase_class-2"/>
</dbReference>
<evidence type="ECO:0000256" key="1">
    <source>
        <dbReference type="ARBA" id="ARBA00001922"/>
    </source>
</evidence>
<keyword evidence="6" id="KW-0237">DNA synthesis</keyword>
<organism evidence="15">
    <name type="scientific">freshwater metagenome</name>
    <dbReference type="NCBI Taxonomy" id="449393"/>
    <lineage>
        <taxon>unclassified sequences</taxon>
        <taxon>metagenomes</taxon>
        <taxon>ecological metagenomes</taxon>
    </lineage>
</organism>
<reference evidence="15" key="1">
    <citation type="submission" date="2020-05" db="EMBL/GenBank/DDBJ databases">
        <authorList>
            <person name="Chiriac C."/>
            <person name="Salcher M."/>
            <person name="Ghai R."/>
            <person name="Kavagutti S V."/>
        </authorList>
    </citation>
    <scope>NUCLEOTIDE SEQUENCE</scope>
</reference>
<evidence type="ECO:0000256" key="4">
    <source>
        <dbReference type="ARBA" id="ARBA00014409"/>
    </source>
</evidence>
<dbReference type="Gene3D" id="3.20.70.20">
    <property type="match status" value="1"/>
</dbReference>
<proteinExistence type="inferred from homology"/>
<dbReference type="GO" id="GO:0004748">
    <property type="term" value="F:ribonucleoside-diphosphate reductase activity, thioredoxin disulfide as acceptor"/>
    <property type="evidence" value="ECO:0007669"/>
    <property type="project" value="UniProtKB-EC"/>
</dbReference>
<evidence type="ECO:0000256" key="9">
    <source>
        <dbReference type="ARBA" id="ARBA00023285"/>
    </source>
</evidence>
<dbReference type="EC" id="1.17.4.1" evidence="3"/>
<sequence>MTIVNRTVPLALQTLGYADEQVEQIEAYIREHGTILDAPGLRAEDLPVFDVAVGARAISPQGHITMMGAVQPFISGAISKTVNMPHDSSVEDIEQAYIDAWRLGVKALAIYRDGSKTAQALRTDAQDNKDIPVGAGGFTQEQVDALVEQAVVAAKKEAGPARHRMPRERQSITHKFSIGGHEGYITAGMYEDGTVGEIFLTDIGKEGSTLRGMMNSFATAISIALQYGVPLETLVRKFSYMRFEPEGITQNPEIPFARSMPDYIMRWLASRFLDTDAQEELGILTPEVRARKSASEAATSLVSDTASPVAPPELPGNAKVLDVRTVEPVAAAVAITDAPPVVPARLGVGGIDVGPACNQCGGIMQRTGACYTCTSCGNNTGCG</sequence>
<dbReference type="PANTHER" id="PTHR43371:SF1">
    <property type="entry name" value="RIBONUCLEOSIDE-DIPHOSPHATE REDUCTASE"/>
    <property type="match status" value="1"/>
</dbReference>
<evidence type="ECO:0000256" key="10">
    <source>
        <dbReference type="ARBA" id="ARBA00025437"/>
    </source>
</evidence>
<evidence type="ECO:0000256" key="11">
    <source>
        <dbReference type="ARBA" id="ARBA00033050"/>
    </source>
</evidence>
<keyword evidence="5" id="KW-0846">Cobalamin</keyword>
<protein>
    <recommendedName>
        <fullName evidence="4">Vitamin B12-dependent ribonucleotide reductase</fullName>
        <ecNumber evidence="3">1.17.4.1</ecNumber>
    </recommendedName>
    <alternativeName>
        <fullName evidence="11">Ribonucleoside-diphosphate reductase NrdJ</fullName>
    </alternativeName>
</protein>
<keyword evidence="9" id="KW-0170">Cobalt</keyword>
<feature type="domain" description="Ribonucleotide reductase large subunit C-terminal" evidence="13">
    <location>
        <begin position="1"/>
        <end position="111"/>
    </location>
</feature>
<comment type="function">
    <text evidence="10">Catalyzes the reduction of ribonucleotides to deoxyribonucleotides. May function to provide a pool of deoxyribonucleotide precursors for DNA repair during oxygen limitation and/or for immediate growth after restoration of oxygen.</text>
</comment>
<dbReference type="GO" id="GO:0000166">
    <property type="term" value="F:nucleotide binding"/>
    <property type="evidence" value="ECO:0007669"/>
    <property type="project" value="UniProtKB-KW"/>
</dbReference>
<gene>
    <name evidence="15" type="ORF">UFOPK3423_00231</name>
</gene>
<evidence type="ECO:0000256" key="3">
    <source>
        <dbReference type="ARBA" id="ARBA00012274"/>
    </source>
</evidence>
<accession>A0A6J7CWA7</accession>
<evidence type="ECO:0000256" key="12">
    <source>
        <dbReference type="ARBA" id="ARBA00047754"/>
    </source>
</evidence>
<comment type="catalytic activity">
    <reaction evidence="12">
        <text>a 2'-deoxyribonucleoside 5'-diphosphate + [thioredoxin]-disulfide + H2O = a ribonucleoside 5'-diphosphate + [thioredoxin]-dithiol</text>
        <dbReference type="Rhea" id="RHEA:23252"/>
        <dbReference type="Rhea" id="RHEA-COMP:10698"/>
        <dbReference type="Rhea" id="RHEA-COMP:10700"/>
        <dbReference type="ChEBI" id="CHEBI:15377"/>
        <dbReference type="ChEBI" id="CHEBI:29950"/>
        <dbReference type="ChEBI" id="CHEBI:50058"/>
        <dbReference type="ChEBI" id="CHEBI:57930"/>
        <dbReference type="ChEBI" id="CHEBI:73316"/>
        <dbReference type="EC" id="1.17.4.1"/>
    </reaction>
</comment>
<evidence type="ECO:0000256" key="2">
    <source>
        <dbReference type="ARBA" id="ARBA00007405"/>
    </source>
</evidence>
<comment type="similarity">
    <text evidence="2">Belongs to the ribonucleoside diphosphate reductase class-2 family.</text>
</comment>
<evidence type="ECO:0000313" key="15">
    <source>
        <dbReference type="EMBL" id="CAB4861078.1"/>
    </source>
</evidence>
<evidence type="ECO:0000256" key="7">
    <source>
        <dbReference type="ARBA" id="ARBA00022741"/>
    </source>
</evidence>
<dbReference type="GO" id="GO:0031419">
    <property type="term" value="F:cobalamin binding"/>
    <property type="evidence" value="ECO:0007669"/>
    <property type="project" value="UniProtKB-KW"/>
</dbReference>
<keyword evidence="8" id="KW-0560">Oxidoreductase</keyword>
<evidence type="ECO:0000256" key="8">
    <source>
        <dbReference type="ARBA" id="ARBA00023002"/>
    </source>
</evidence>
<evidence type="ECO:0000256" key="5">
    <source>
        <dbReference type="ARBA" id="ARBA00022628"/>
    </source>
</evidence>